<accession>A0A448Z8N1</accession>
<sequence>MTLSTTWAMPLQVTMSVAMISGHTLFPLPAWDFSWFPSLSSSHFVIIKSSLLSPSNVSIFLSQKSFSSK</sequence>
<proteinExistence type="predicted"/>
<evidence type="ECO:0000313" key="1">
    <source>
        <dbReference type="EMBL" id="VEU38361.1"/>
    </source>
</evidence>
<dbReference type="EMBL" id="CAACVS010000165">
    <property type="protein sequence ID" value="VEU38361.1"/>
    <property type="molecule type" value="Genomic_DNA"/>
</dbReference>
<name>A0A448Z8N1_9STRA</name>
<dbReference type="Proteomes" id="UP000291116">
    <property type="component" value="Unassembled WGS sequence"/>
</dbReference>
<protein>
    <submittedName>
        <fullName evidence="1">Uncharacterized protein</fullName>
    </submittedName>
</protein>
<organism evidence="1 2">
    <name type="scientific">Pseudo-nitzschia multistriata</name>
    <dbReference type="NCBI Taxonomy" id="183589"/>
    <lineage>
        <taxon>Eukaryota</taxon>
        <taxon>Sar</taxon>
        <taxon>Stramenopiles</taxon>
        <taxon>Ochrophyta</taxon>
        <taxon>Bacillariophyta</taxon>
        <taxon>Bacillariophyceae</taxon>
        <taxon>Bacillariophycidae</taxon>
        <taxon>Bacillariales</taxon>
        <taxon>Bacillariaceae</taxon>
        <taxon>Pseudo-nitzschia</taxon>
    </lineage>
</organism>
<evidence type="ECO:0000313" key="2">
    <source>
        <dbReference type="Proteomes" id="UP000291116"/>
    </source>
</evidence>
<gene>
    <name evidence="1" type="ORF">PSNMU_V1.4_AUG-EV-PASAV3_0051810</name>
</gene>
<dbReference type="AlphaFoldDB" id="A0A448Z8N1"/>
<keyword evidence="2" id="KW-1185">Reference proteome</keyword>
<reference evidence="1 2" key="1">
    <citation type="submission" date="2019-01" db="EMBL/GenBank/DDBJ databases">
        <authorList>
            <person name="Ferrante I. M."/>
        </authorList>
    </citation>
    <scope>NUCLEOTIDE SEQUENCE [LARGE SCALE GENOMIC DNA]</scope>
    <source>
        <strain evidence="1 2">B856</strain>
    </source>
</reference>